<sequence length="108" mass="12095">MTATLSNGDVYEGPYFQVDRHTKLERLAQLWQGWEGRSHWRGWDGWGLGLSTTMIYTPRVLANLIKPNGERMRCRFTLTDPSTGMAGGGIGRCQFSNGKLINAGFAQE</sequence>
<keyword evidence="2" id="KW-1185">Reference proteome</keyword>
<dbReference type="RefSeq" id="WP_265269409.1">
    <property type="nucleotide sequence ID" value="NZ_JANFAV010000010.1"/>
</dbReference>
<comment type="caution">
    <text evidence="1">The sequence shown here is derived from an EMBL/GenBank/DDBJ whole genome shotgun (WGS) entry which is preliminary data.</text>
</comment>
<evidence type="ECO:0000313" key="2">
    <source>
        <dbReference type="Proteomes" id="UP001165565"/>
    </source>
</evidence>
<proteinExistence type="predicted"/>
<dbReference type="Proteomes" id="UP001165565">
    <property type="component" value="Unassembled WGS sequence"/>
</dbReference>
<dbReference type="EMBL" id="JANFAV010000010">
    <property type="protein sequence ID" value="MCW6535979.1"/>
    <property type="molecule type" value="Genomic_DNA"/>
</dbReference>
<name>A0AA41ZAF1_9SPHN</name>
<protein>
    <submittedName>
        <fullName evidence="1">Uncharacterized protein</fullName>
    </submittedName>
</protein>
<gene>
    <name evidence="1" type="ORF">NEE01_14445</name>
</gene>
<reference evidence="1" key="1">
    <citation type="submission" date="2022-06" db="EMBL/GenBank/DDBJ databases">
        <title>Sphingomonas sp. nov. isolated from rhizosphere soil of tomato.</title>
        <authorList>
            <person name="Dong H."/>
            <person name="Gao R."/>
        </authorList>
    </citation>
    <scope>NUCLEOTIDE SEQUENCE</scope>
    <source>
        <strain evidence="1">MMSM24</strain>
    </source>
</reference>
<organism evidence="1 2">
    <name type="scientific">Sphingomonas lycopersici</name>
    <dbReference type="NCBI Taxonomy" id="2951807"/>
    <lineage>
        <taxon>Bacteria</taxon>
        <taxon>Pseudomonadati</taxon>
        <taxon>Pseudomonadota</taxon>
        <taxon>Alphaproteobacteria</taxon>
        <taxon>Sphingomonadales</taxon>
        <taxon>Sphingomonadaceae</taxon>
        <taxon>Sphingomonas</taxon>
    </lineage>
</organism>
<dbReference type="AlphaFoldDB" id="A0AA41ZAF1"/>
<evidence type="ECO:0000313" key="1">
    <source>
        <dbReference type="EMBL" id="MCW6535979.1"/>
    </source>
</evidence>
<accession>A0AA41ZAF1</accession>